<keyword evidence="5" id="KW-0489">Methyltransferase</keyword>
<dbReference type="InterPro" id="IPR036265">
    <property type="entry name" value="HIT-like_sf"/>
</dbReference>
<reference evidence="5" key="1">
    <citation type="submission" date="2024-05" db="EMBL/GenBank/DDBJ databases">
        <title>Planctomycetes of the genus Singulisphaera possess chitinolytic capabilities.</title>
        <authorList>
            <person name="Ivanova A."/>
        </authorList>
    </citation>
    <scope>NUCLEOTIDE SEQUENCE</scope>
    <source>
        <strain evidence="5">Ch08T</strain>
    </source>
</reference>
<dbReference type="PROSITE" id="PS51084">
    <property type="entry name" value="HIT_2"/>
    <property type="match status" value="1"/>
</dbReference>
<dbReference type="InterPro" id="IPR001310">
    <property type="entry name" value="Histidine_triad_HIT"/>
</dbReference>
<dbReference type="InterPro" id="IPR039384">
    <property type="entry name" value="HINT"/>
</dbReference>
<dbReference type="PRINTS" id="PR00332">
    <property type="entry name" value="HISTRIAD"/>
</dbReference>
<feature type="domain" description="HIT" evidence="4">
    <location>
        <begin position="11"/>
        <end position="118"/>
    </location>
</feature>
<dbReference type="GO" id="GO:0009117">
    <property type="term" value="P:nucleotide metabolic process"/>
    <property type="evidence" value="ECO:0007669"/>
    <property type="project" value="TreeGrafter"/>
</dbReference>
<dbReference type="RefSeq" id="WP_406697843.1">
    <property type="nucleotide sequence ID" value="NZ_CP155447.1"/>
</dbReference>
<protein>
    <submittedName>
        <fullName evidence="5">HIT family protein</fullName>
        <ecNumber evidence="5">2.1.1.-</ecNumber>
    </submittedName>
</protein>
<feature type="short sequence motif" description="Histidine triad motif" evidence="2 3">
    <location>
        <begin position="103"/>
        <end position="107"/>
    </location>
</feature>
<feature type="active site" description="Tele-AMP-histidine intermediate" evidence="1">
    <location>
        <position position="105"/>
    </location>
</feature>
<keyword evidence="5" id="KW-0808">Transferase</keyword>
<dbReference type="EC" id="2.1.1.-" evidence="5"/>
<dbReference type="InterPro" id="IPR011146">
    <property type="entry name" value="HIT-like"/>
</dbReference>
<dbReference type="CDD" id="cd01277">
    <property type="entry name" value="HINT_subgroup"/>
    <property type="match status" value="1"/>
</dbReference>
<sequence>MSQHTYEPHCPFCKIVRGEIPSSKVLETDDAVAFLDINPVNPGHVLLVPKSHHSNLTDLPDLTAAHLGALVPRLCRAVQAATRSDGFHLVVNNGRAAGQTVDHGHWHIIPRFYNDPVHWPWPHSQYAGDELSQIQGRIERELNPPSSDA</sequence>
<evidence type="ECO:0000259" key="4">
    <source>
        <dbReference type="PROSITE" id="PS51084"/>
    </source>
</evidence>
<dbReference type="PANTHER" id="PTHR46648:SF1">
    <property type="entry name" value="ADENOSINE 5'-MONOPHOSPHORAMIDASE HNT1"/>
    <property type="match status" value="1"/>
</dbReference>
<dbReference type="AlphaFoldDB" id="A0AAU7CJ57"/>
<dbReference type="Pfam" id="PF01230">
    <property type="entry name" value="HIT"/>
    <property type="match status" value="1"/>
</dbReference>
<evidence type="ECO:0000256" key="3">
    <source>
        <dbReference type="PROSITE-ProRule" id="PRU00464"/>
    </source>
</evidence>
<dbReference type="SUPFAM" id="SSF54197">
    <property type="entry name" value="HIT-like"/>
    <property type="match status" value="1"/>
</dbReference>
<organism evidence="5">
    <name type="scientific">Singulisphaera sp. Ch08</name>
    <dbReference type="NCBI Taxonomy" id="3120278"/>
    <lineage>
        <taxon>Bacteria</taxon>
        <taxon>Pseudomonadati</taxon>
        <taxon>Planctomycetota</taxon>
        <taxon>Planctomycetia</taxon>
        <taxon>Isosphaerales</taxon>
        <taxon>Isosphaeraceae</taxon>
        <taxon>Singulisphaera</taxon>
    </lineage>
</organism>
<evidence type="ECO:0000256" key="1">
    <source>
        <dbReference type="PIRSR" id="PIRSR601310-1"/>
    </source>
</evidence>
<accession>A0AAU7CJ57</accession>
<proteinExistence type="predicted"/>
<dbReference type="PANTHER" id="PTHR46648">
    <property type="entry name" value="HIT FAMILY PROTEIN 1"/>
    <property type="match status" value="1"/>
</dbReference>
<dbReference type="GO" id="GO:0008168">
    <property type="term" value="F:methyltransferase activity"/>
    <property type="evidence" value="ECO:0007669"/>
    <property type="project" value="UniProtKB-KW"/>
</dbReference>
<evidence type="ECO:0000313" key="5">
    <source>
        <dbReference type="EMBL" id="XBH05049.1"/>
    </source>
</evidence>
<dbReference type="EMBL" id="CP155447">
    <property type="protein sequence ID" value="XBH05049.1"/>
    <property type="molecule type" value="Genomic_DNA"/>
</dbReference>
<evidence type="ECO:0000256" key="2">
    <source>
        <dbReference type="PIRSR" id="PIRSR601310-3"/>
    </source>
</evidence>
<dbReference type="GO" id="GO:0032259">
    <property type="term" value="P:methylation"/>
    <property type="evidence" value="ECO:0007669"/>
    <property type="project" value="UniProtKB-KW"/>
</dbReference>
<gene>
    <name evidence="5" type="ORF">V5E97_03250</name>
</gene>
<name>A0AAU7CJ57_9BACT</name>
<dbReference type="Gene3D" id="3.30.428.10">
    <property type="entry name" value="HIT-like"/>
    <property type="match status" value="1"/>
</dbReference>